<organism evidence="1 2">
    <name type="scientific">Candidatus Jettenia ecosi</name>
    <dbReference type="NCBI Taxonomy" id="2494326"/>
    <lineage>
        <taxon>Bacteria</taxon>
        <taxon>Pseudomonadati</taxon>
        <taxon>Planctomycetota</taxon>
        <taxon>Candidatus Brocadiia</taxon>
        <taxon>Candidatus Brocadiales</taxon>
        <taxon>Candidatus Brocadiaceae</taxon>
        <taxon>Candidatus Jettenia</taxon>
    </lineage>
</organism>
<comment type="caution">
    <text evidence="1">The sequence shown here is derived from an EMBL/GenBank/DDBJ whole genome shotgun (WGS) entry which is preliminary data.</text>
</comment>
<gene>
    <name evidence="1" type="ORF">JETT_0126</name>
</gene>
<protein>
    <submittedName>
        <fullName evidence="1">Uncharacterized protein</fullName>
    </submittedName>
</protein>
<evidence type="ECO:0000313" key="1">
    <source>
        <dbReference type="EMBL" id="TLD43495.1"/>
    </source>
</evidence>
<dbReference type="AlphaFoldDB" id="A0A533QFD7"/>
<proteinExistence type="predicted"/>
<evidence type="ECO:0000313" key="2">
    <source>
        <dbReference type="Proteomes" id="UP000319783"/>
    </source>
</evidence>
<dbReference type="Proteomes" id="UP000319783">
    <property type="component" value="Unassembled WGS sequence"/>
</dbReference>
<name>A0A533QFD7_9BACT</name>
<dbReference type="EMBL" id="SULG01000002">
    <property type="protein sequence ID" value="TLD43495.1"/>
    <property type="molecule type" value="Genomic_DNA"/>
</dbReference>
<accession>A0A533QFD7</accession>
<sequence length="38" mass="4472">MRSISQKTGFMEYRYCREVASFPTKFSIQHGQTFPLKA</sequence>
<reference evidence="1 2" key="1">
    <citation type="submission" date="2019-04" db="EMBL/GenBank/DDBJ databases">
        <title>Genome of a novel bacterium Candidatus Jettenia ecosi reconstructed from metagenome of an anammox bioreactor.</title>
        <authorList>
            <person name="Mardanov A.V."/>
            <person name="Beletsky A.V."/>
            <person name="Ravin N.V."/>
            <person name="Botchkova E.A."/>
            <person name="Litti Y.V."/>
            <person name="Nozhevnikova A.N."/>
        </authorList>
    </citation>
    <scope>NUCLEOTIDE SEQUENCE [LARGE SCALE GENOMIC DNA]</scope>
    <source>
        <strain evidence="1">J2</strain>
    </source>
</reference>